<dbReference type="PANTHER" id="PTHR21716:SF62">
    <property type="entry name" value="TRANSPORT PROTEIN YDBI-RELATED"/>
    <property type="match status" value="1"/>
</dbReference>
<dbReference type="RefSeq" id="WP_124144196.1">
    <property type="nucleotide sequence ID" value="NZ_CAWOKI010000390.1"/>
</dbReference>
<dbReference type="OrthoDB" id="506451at2"/>
<comment type="subcellular location">
    <subcellularLocation>
        <location evidence="1">Membrane</location>
        <topology evidence="1">Multi-pass membrane protein</topology>
    </subcellularLocation>
</comment>
<evidence type="ECO:0000256" key="3">
    <source>
        <dbReference type="ARBA" id="ARBA00022692"/>
    </source>
</evidence>
<dbReference type="GO" id="GO:0016020">
    <property type="term" value="C:membrane"/>
    <property type="evidence" value="ECO:0007669"/>
    <property type="project" value="UniProtKB-SubCell"/>
</dbReference>
<reference evidence="7 8" key="1">
    <citation type="journal article" date="2018" name="ACS Chem. Biol.">
        <title>Ketoreductase domain dysfunction expands chemodiversity: malyngamide biosynthesis in the cyanobacterium Okeania hirsuta.</title>
        <authorList>
            <person name="Moss N.A."/>
            <person name="Leao T."/>
            <person name="Rankin M."/>
            <person name="McCullough T.M."/>
            <person name="Qu P."/>
            <person name="Korobeynikov A."/>
            <person name="Smith J.L."/>
            <person name="Gerwick L."/>
            <person name="Gerwick W.H."/>
        </authorList>
    </citation>
    <scope>NUCLEOTIDE SEQUENCE [LARGE SCALE GENOMIC DNA]</scope>
    <source>
        <strain evidence="7 8">PAB10Feb10-1</strain>
    </source>
</reference>
<comment type="caution">
    <text evidence="7">The sequence shown here is derived from an EMBL/GenBank/DDBJ whole genome shotgun (WGS) entry which is preliminary data.</text>
</comment>
<feature type="transmembrane region" description="Helical" evidence="6">
    <location>
        <begin position="197"/>
        <end position="221"/>
    </location>
</feature>
<evidence type="ECO:0000256" key="4">
    <source>
        <dbReference type="ARBA" id="ARBA00022989"/>
    </source>
</evidence>
<evidence type="ECO:0000256" key="5">
    <source>
        <dbReference type="ARBA" id="ARBA00023136"/>
    </source>
</evidence>
<evidence type="ECO:0000313" key="7">
    <source>
        <dbReference type="EMBL" id="RQH53519.1"/>
    </source>
</evidence>
<evidence type="ECO:0000256" key="2">
    <source>
        <dbReference type="ARBA" id="ARBA00009773"/>
    </source>
</evidence>
<feature type="transmembrane region" description="Helical" evidence="6">
    <location>
        <begin position="300"/>
        <end position="321"/>
    </location>
</feature>
<keyword evidence="3 6" id="KW-0812">Transmembrane</keyword>
<sequence>MNFGQWLGFFSLLISLYILWEIRQLVLLVFAAIVLATALNRLVQKFYRWGIKRNLAVIATLSLATLIMLLFLLLVVPPFITQFEKLVALIPDVFTEVRSQLVQLYRQRPDLFPAPPTATDMLVQTQTFGTQLFSNFFKIFSNTFIVFLQVLFVFVLTIMFLVNTQAYRRVGLLLFPSFYRRRADEILSKCEVALGNWFGGIVINSLFVATCSGIGLLILQIDLVLTHALLAGLLNFIPNIGPTMSVVFPIMIALLDAPWKIAAVGILYIIIQNLESYWLSPTVMAKQVSLLPAVTLASQIFFTTFFGILGLILALPLTVVAKTWIEETLFKDILDPWQNSLSTETISKVEN</sequence>
<feature type="transmembrane region" description="Helical" evidence="6">
    <location>
        <begin position="55"/>
        <end position="76"/>
    </location>
</feature>
<proteinExistence type="inferred from homology"/>
<feature type="transmembrane region" description="Helical" evidence="6">
    <location>
        <begin position="139"/>
        <end position="162"/>
    </location>
</feature>
<feature type="transmembrane region" description="Helical" evidence="6">
    <location>
        <begin position="22"/>
        <end position="43"/>
    </location>
</feature>
<feature type="transmembrane region" description="Helical" evidence="6">
    <location>
        <begin position="233"/>
        <end position="254"/>
    </location>
</feature>
<gene>
    <name evidence="7" type="ORF">D5R40_03870</name>
</gene>
<feature type="transmembrane region" description="Helical" evidence="6">
    <location>
        <begin position="261"/>
        <end position="280"/>
    </location>
</feature>
<evidence type="ECO:0000313" key="8">
    <source>
        <dbReference type="Proteomes" id="UP000269154"/>
    </source>
</evidence>
<dbReference type="Pfam" id="PF01594">
    <property type="entry name" value="AI-2E_transport"/>
    <property type="match status" value="1"/>
</dbReference>
<organism evidence="7 8">
    <name type="scientific">Okeania hirsuta</name>
    <dbReference type="NCBI Taxonomy" id="1458930"/>
    <lineage>
        <taxon>Bacteria</taxon>
        <taxon>Bacillati</taxon>
        <taxon>Cyanobacteriota</taxon>
        <taxon>Cyanophyceae</taxon>
        <taxon>Oscillatoriophycideae</taxon>
        <taxon>Oscillatoriales</taxon>
        <taxon>Microcoleaceae</taxon>
        <taxon>Okeania</taxon>
    </lineage>
</organism>
<keyword evidence="8" id="KW-1185">Reference proteome</keyword>
<comment type="similarity">
    <text evidence="2">Belongs to the autoinducer-2 exporter (AI-2E) (TC 2.A.86) family.</text>
</comment>
<dbReference type="PANTHER" id="PTHR21716">
    <property type="entry name" value="TRANSMEMBRANE PROTEIN"/>
    <property type="match status" value="1"/>
</dbReference>
<dbReference type="AlphaFoldDB" id="A0A3N6P4D6"/>
<name>A0A3N6P4D6_9CYAN</name>
<dbReference type="GO" id="GO:0055085">
    <property type="term" value="P:transmembrane transport"/>
    <property type="evidence" value="ECO:0007669"/>
    <property type="project" value="TreeGrafter"/>
</dbReference>
<protein>
    <submittedName>
        <fullName evidence="7">AI-2E family transporter</fullName>
    </submittedName>
</protein>
<keyword evidence="4 6" id="KW-1133">Transmembrane helix</keyword>
<evidence type="ECO:0000256" key="1">
    <source>
        <dbReference type="ARBA" id="ARBA00004141"/>
    </source>
</evidence>
<dbReference type="EMBL" id="RCBY01000012">
    <property type="protein sequence ID" value="RQH53519.1"/>
    <property type="molecule type" value="Genomic_DNA"/>
</dbReference>
<keyword evidence="5 6" id="KW-0472">Membrane</keyword>
<dbReference type="InterPro" id="IPR002549">
    <property type="entry name" value="AI-2E-like"/>
</dbReference>
<accession>A0A3N6P4D6</accession>
<dbReference type="Proteomes" id="UP000269154">
    <property type="component" value="Unassembled WGS sequence"/>
</dbReference>
<evidence type="ECO:0000256" key="6">
    <source>
        <dbReference type="SAM" id="Phobius"/>
    </source>
</evidence>